<accession>A0A0A7UVQ0</accession>
<dbReference type="STRING" id="1245910.OY14_02515"/>
<feature type="domain" description="Ribosomal RNA methyltransferase FtsJ" evidence="3">
    <location>
        <begin position="63"/>
        <end position="241"/>
    </location>
</feature>
<reference evidence="4 5" key="1">
    <citation type="journal article" date="2015" name="Genome Announc.">
        <title>Genome Sequence of Borrelia chilensis VA1, a South American Member of the Lyme Borreliosis Group.</title>
        <authorList>
            <person name="Huang W."/>
            <person name="Ojaimi C."/>
            <person name="Fallon J.T."/>
            <person name="Travisany D."/>
            <person name="Maass A."/>
            <person name="Ivanova L."/>
            <person name="Tomova A."/>
            <person name="Gonzalez-Acuna D."/>
            <person name="Godfrey H.P."/>
            <person name="Cabello F.C."/>
        </authorList>
    </citation>
    <scope>NUCLEOTIDE SEQUENCE [LARGE SCALE GENOMIC DNA]</scope>
    <source>
        <strain evidence="4 5">VA1</strain>
    </source>
</reference>
<dbReference type="GO" id="GO:0008168">
    <property type="term" value="F:methyltransferase activity"/>
    <property type="evidence" value="ECO:0007669"/>
    <property type="project" value="UniProtKB-KW"/>
</dbReference>
<dbReference type="NCBIfam" id="TIGR00478">
    <property type="entry name" value="tly"/>
    <property type="match status" value="1"/>
</dbReference>
<dbReference type="Proteomes" id="UP000030940">
    <property type="component" value="Chromosome"/>
</dbReference>
<gene>
    <name evidence="4" type="ORF">OY14_02515</name>
</gene>
<dbReference type="InterPro" id="IPR047048">
    <property type="entry name" value="TlyA"/>
</dbReference>
<sequence length="263" mass="29963">MKGSRNNLLNILCKSYPEKTREELIVLILTGNIYVNSHKEKNPKILVNKTSKIDLVENTFQVFVSRGGYKLLEALKSFEIEVKNKICIDVGSSTGGFTDCLLQCGANYVYSIDVGINQLSYKLRIDPRVKVLEKTNIFDVKKFSIVPNFAVVDVSFRSSISICANLIDKLSDNFIIVLIKPQFEFKSLNLDIKNFNGVVDIKYLKIILQSVIEKFYKNKLQVKNILKLKTKGKKGNQEFMFLVVRSDVLNIESSMLLLSNIEF</sequence>
<dbReference type="PROSITE" id="PS50889">
    <property type="entry name" value="S4"/>
    <property type="match status" value="1"/>
</dbReference>
<organism evidence="4 5">
    <name type="scientific">Borreliella chilensis</name>
    <dbReference type="NCBI Taxonomy" id="1245910"/>
    <lineage>
        <taxon>Bacteria</taxon>
        <taxon>Pseudomonadati</taxon>
        <taxon>Spirochaetota</taxon>
        <taxon>Spirochaetia</taxon>
        <taxon>Spirochaetales</taxon>
        <taxon>Borreliaceae</taxon>
        <taxon>Borreliella</taxon>
    </lineage>
</organism>
<dbReference type="SUPFAM" id="SSF53335">
    <property type="entry name" value="S-adenosyl-L-methionine-dependent methyltransferases"/>
    <property type="match status" value="1"/>
</dbReference>
<dbReference type="Gene3D" id="3.40.50.150">
    <property type="entry name" value="Vaccinia Virus protein VP39"/>
    <property type="match status" value="1"/>
</dbReference>
<dbReference type="GO" id="GO:0032259">
    <property type="term" value="P:methylation"/>
    <property type="evidence" value="ECO:0007669"/>
    <property type="project" value="UniProtKB-KW"/>
</dbReference>
<dbReference type="AlphaFoldDB" id="A0A0A7UVQ0"/>
<evidence type="ECO:0000313" key="4">
    <source>
        <dbReference type="EMBL" id="AJA90314.1"/>
    </source>
</evidence>
<dbReference type="InterPro" id="IPR029063">
    <property type="entry name" value="SAM-dependent_MTases_sf"/>
</dbReference>
<evidence type="ECO:0000256" key="1">
    <source>
        <dbReference type="ARBA" id="ARBA00022884"/>
    </source>
</evidence>
<evidence type="ECO:0000259" key="3">
    <source>
        <dbReference type="Pfam" id="PF01728"/>
    </source>
</evidence>
<dbReference type="PANTHER" id="PTHR32319">
    <property type="entry name" value="BACTERIAL HEMOLYSIN-LIKE PROTEIN"/>
    <property type="match status" value="1"/>
</dbReference>
<dbReference type="PANTHER" id="PTHR32319:SF0">
    <property type="entry name" value="BACTERIAL HEMOLYSIN-LIKE PROTEIN"/>
    <property type="match status" value="1"/>
</dbReference>
<keyword evidence="5" id="KW-1185">Reference proteome</keyword>
<evidence type="ECO:0000256" key="2">
    <source>
        <dbReference type="PROSITE-ProRule" id="PRU00182"/>
    </source>
</evidence>
<dbReference type="InterPro" id="IPR002877">
    <property type="entry name" value="RNA_MeTrfase_FtsJ_dom"/>
</dbReference>
<dbReference type="KEGG" id="bchi:OY14_02515"/>
<keyword evidence="4" id="KW-0808">Transferase</keyword>
<dbReference type="InterPro" id="IPR004538">
    <property type="entry name" value="Hemolysin_A/TlyA"/>
</dbReference>
<evidence type="ECO:0000313" key="5">
    <source>
        <dbReference type="Proteomes" id="UP000030940"/>
    </source>
</evidence>
<dbReference type="Pfam" id="PF01728">
    <property type="entry name" value="FtsJ"/>
    <property type="match status" value="1"/>
</dbReference>
<protein>
    <submittedName>
        <fullName evidence="4">50S rRNA methyltransferase</fullName>
    </submittedName>
</protein>
<dbReference type="HOGENOM" id="CLU_058015_3_0_12"/>
<proteinExistence type="predicted"/>
<dbReference type="EMBL" id="CP009910">
    <property type="protein sequence ID" value="AJA90314.1"/>
    <property type="molecule type" value="Genomic_DNA"/>
</dbReference>
<keyword evidence="1 2" id="KW-0694">RNA-binding</keyword>
<keyword evidence="4" id="KW-0489">Methyltransferase</keyword>
<name>A0A0A7UVQ0_9SPIR</name>
<dbReference type="GO" id="GO:0003723">
    <property type="term" value="F:RNA binding"/>
    <property type="evidence" value="ECO:0007669"/>
    <property type="project" value="UniProtKB-KW"/>
</dbReference>